<sequence>MSALWLHHAQKGRAGEASPCGNLRQLLNKFRICLMATEVQWSELQRDPKSVAALADQGDIRVRRRDGVPLLLVREDRASASAEGAVIAARALRNAFAHLSGEAALESLTEEFPWVDLLPDDDRRRFAVDFVRAVQASAELGQWSVLAQALVEWRATAAIHADPTLAEELSRPIDGDFGPVPAPDGS</sequence>
<gene>
    <name evidence="1" type="ORF">ACFQE5_04565</name>
</gene>
<accession>A0ABW1IYV6</accession>
<evidence type="ECO:0000313" key="2">
    <source>
        <dbReference type="Proteomes" id="UP001596302"/>
    </source>
</evidence>
<evidence type="ECO:0008006" key="3">
    <source>
        <dbReference type="Google" id="ProtNLM"/>
    </source>
</evidence>
<comment type="caution">
    <text evidence="1">The sequence shown here is derived from an EMBL/GenBank/DDBJ whole genome shotgun (WGS) entry which is preliminary data.</text>
</comment>
<dbReference type="RefSeq" id="WP_379583096.1">
    <property type="nucleotide sequence ID" value="NZ_JBHSQW010000009.1"/>
</dbReference>
<dbReference type="Proteomes" id="UP001596302">
    <property type="component" value="Unassembled WGS sequence"/>
</dbReference>
<protein>
    <recommendedName>
        <fullName evidence="3">Prevent-host-death family protein</fullName>
    </recommendedName>
</protein>
<reference evidence="2" key="1">
    <citation type="journal article" date="2019" name="Int. J. Syst. Evol. Microbiol.">
        <title>The Global Catalogue of Microorganisms (GCM) 10K type strain sequencing project: providing services to taxonomists for standard genome sequencing and annotation.</title>
        <authorList>
            <consortium name="The Broad Institute Genomics Platform"/>
            <consortium name="The Broad Institute Genome Sequencing Center for Infectious Disease"/>
            <person name="Wu L."/>
            <person name="Ma J."/>
        </authorList>
    </citation>
    <scope>NUCLEOTIDE SEQUENCE [LARGE SCALE GENOMIC DNA]</scope>
    <source>
        <strain evidence="2">CCM 8391</strain>
    </source>
</reference>
<evidence type="ECO:0000313" key="1">
    <source>
        <dbReference type="EMBL" id="MFC5993487.1"/>
    </source>
</evidence>
<organism evidence="1 2">
    <name type="scientific">Pseudonocardia hispaniensis</name>
    <dbReference type="NCBI Taxonomy" id="904933"/>
    <lineage>
        <taxon>Bacteria</taxon>
        <taxon>Bacillati</taxon>
        <taxon>Actinomycetota</taxon>
        <taxon>Actinomycetes</taxon>
        <taxon>Pseudonocardiales</taxon>
        <taxon>Pseudonocardiaceae</taxon>
        <taxon>Pseudonocardia</taxon>
    </lineage>
</organism>
<dbReference type="EMBL" id="JBHSQW010000009">
    <property type="protein sequence ID" value="MFC5993487.1"/>
    <property type="molecule type" value="Genomic_DNA"/>
</dbReference>
<keyword evidence="2" id="KW-1185">Reference proteome</keyword>
<name>A0ABW1IYV6_9PSEU</name>
<proteinExistence type="predicted"/>